<organism evidence="1 2">
    <name type="scientific">Macaca fascicularis</name>
    <name type="common">Crab-eating macaque</name>
    <name type="synonym">Cynomolgus monkey</name>
    <dbReference type="NCBI Taxonomy" id="9541"/>
    <lineage>
        <taxon>Eukaryota</taxon>
        <taxon>Metazoa</taxon>
        <taxon>Chordata</taxon>
        <taxon>Craniata</taxon>
        <taxon>Vertebrata</taxon>
        <taxon>Euteleostomi</taxon>
        <taxon>Mammalia</taxon>
        <taxon>Eutheria</taxon>
        <taxon>Euarchontoglires</taxon>
        <taxon>Primates</taxon>
        <taxon>Haplorrhini</taxon>
        <taxon>Catarrhini</taxon>
        <taxon>Cercopithecidae</taxon>
        <taxon>Cercopithecinae</taxon>
        <taxon>Macaca</taxon>
    </lineage>
</organism>
<accession>A0A7N9CVA7</accession>
<dbReference type="Ensembl" id="ENSMFAT00000090804.1">
    <property type="protein sequence ID" value="ENSMFAP00000057410.1"/>
    <property type="gene ID" value="ENSMFAG00000062812.1"/>
</dbReference>
<evidence type="ECO:0000313" key="1">
    <source>
        <dbReference type="Ensembl" id="ENSMFAP00000057410.1"/>
    </source>
</evidence>
<proteinExistence type="predicted"/>
<reference evidence="1 2" key="1">
    <citation type="submission" date="2013-03" db="EMBL/GenBank/DDBJ databases">
        <authorList>
            <person name="Warren W."/>
            <person name="Wilson R.K."/>
        </authorList>
    </citation>
    <scope>NUCLEOTIDE SEQUENCE</scope>
</reference>
<protein>
    <submittedName>
        <fullName evidence="1">Uncharacterized protein</fullName>
    </submittedName>
</protein>
<reference evidence="1" key="3">
    <citation type="submission" date="2025-09" db="UniProtKB">
        <authorList>
            <consortium name="Ensembl"/>
        </authorList>
    </citation>
    <scope>IDENTIFICATION</scope>
</reference>
<dbReference type="AlphaFoldDB" id="A0A7N9CVA7"/>
<name>A0A7N9CVA7_MACFA</name>
<keyword evidence="2" id="KW-1185">Reference proteome</keyword>
<dbReference type="Proteomes" id="UP000233100">
    <property type="component" value="Chromosome 5"/>
</dbReference>
<sequence length="66" mass="7777">FFLASINHLRVHFPFFFFFFFEGDRVLLCCSVQPQTPGLKPSSHFSLPSSWDHRYTPQCLANFCIF</sequence>
<evidence type="ECO:0000313" key="2">
    <source>
        <dbReference type="Proteomes" id="UP000233100"/>
    </source>
</evidence>
<reference evidence="1" key="2">
    <citation type="submission" date="2025-08" db="UniProtKB">
        <authorList>
            <consortium name="Ensembl"/>
        </authorList>
    </citation>
    <scope>IDENTIFICATION</scope>
</reference>